<reference evidence="5" key="1">
    <citation type="journal article" date="2023" name="BMC Genomics">
        <title>Chromosome-level genome assemblies of Cutaneotrichosporon spp. (Trichosporonales, Basidiomycota) reveal imbalanced evolution between nucleotide sequences and chromosome synteny.</title>
        <authorList>
            <person name="Kobayashi Y."/>
            <person name="Kayamori A."/>
            <person name="Aoki K."/>
            <person name="Shiwa Y."/>
            <person name="Matsutani M."/>
            <person name="Fujita N."/>
            <person name="Sugita T."/>
            <person name="Iwasaki W."/>
            <person name="Tanaka N."/>
            <person name="Takashima M."/>
        </authorList>
    </citation>
    <scope>NUCLEOTIDE SEQUENCE</scope>
    <source>
        <strain evidence="5">HIS016</strain>
    </source>
</reference>
<proteinExistence type="inferred from homology"/>
<evidence type="ECO:0000256" key="2">
    <source>
        <dbReference type="ARBA" id="ARBA00018534"/>
    </source>
</evidence>
<evidence type="ECO:0000313" key="5">
    <source>
        <dbReference type="EMBL" id="GMK57607.1"/>
    </source>
</evidence>
<comment type="caution">
    <text evidence="5">The sequence shown here is derived from an EMBL/GenBank/DDBJ whole genome shotgun (WGS) entry which is preliminary data.</text>
</comment>
<evidence type="ECO:0000256" key="4">
    <source>
        <dbReference type="SAM" id="SignalP"/>
    </source>
</evidence>
<dbReference type="PANTHER" id="PTHR38425:SF1">
    <property type="entry name" value="LONG CHRONOLOGICAL LIFESPAN PROTEIN 2"/>
    <property type="match status" value="1"/>
</dbReference>
<feature type="signal peptide" evidence="4">
    <location>
        <begin position="1"/>
        <end position="17"/>
    </location>
</feature>
<dbReference type="GO" id="GO:0036503">
    <property type="term" value="P:ERAD pathway"/>
    <property type="evidence" value="ECO:0007669"/>
    <property type="project" value="TreeGrafter"/>
</dbReference>
<accession>A0AAD3YD53</accession>
<sequence>MLHRVVLLAALLPFTLAFGNFFNFPFGQRQQQQQQQQQRPRREYPGWDLLHDVHCRAGYVCPGSLVCMPTPADCPCPYPEDTKCVIPDDRERDEGEGPPFVCVRGDCTDTTRFARAI</sequence>
<dbReference type="InterPro" id="IPR034543">
    <property type="entry name" value="LCL2"/>
</dbReference>
<keyword evidence="3 4" id="KW-0732">Signal</keyword>
<evidence type="ECO:0000313" key="6">
    <source>
        <dbReference type="Proteomes" id="UP001222932"/>
    </source>
</evidence>
<name>A0AAD3YD53_9TREE</name>
<reference evidence="5" key="2">
    <citation type="submission" date="2023-06" db="EMBL/GenBank/DDBJ databases">
        <authorList>
            <person name="Kobayashi Y."/>
            <person name="Kayamori A."/>
            <person name="Aoki K."/>
            <person name="Shiwa Y."/>
            <person name="Fujita N."/>
            <person name="Sugita T."/>
            <person name="Iwasaki W."/>
            <person name="Tanaka N."/>
            <person name="Takashima M."/>
        </authorList>
    </citation>
    <scope>NUCLEOTIDE SEQUENCE</scope>
    <source>
        <strain evidence="5">HIS016</strain>
    </source>
</reference>
<protein>
    <recommendedName>
        <fullName evidence="2">Long chronological lifespan protein 2</fullName>
    </recommendedName>
</protein>
<organism evidence="5 6">
    <name type="scientific">Cutaneotrichosporon spelunceum</name>
    <dbReference type="NCBI Taxonomy" id="1672016"/>
    <lineage>
        <taxon>Eukaryota</taxon>
        <taxon>Fungi</taxon>
        <taxon>Dikarya</taxon>
        <taxon>Basidiomycota</taxon>
        <taxon>Agaricomycotina</taxon>
        <taxon>Tremellomycetes</taxon>
        <taxon>Trichosporonales</taxon>
        <taxon>Trichosporonaceae</taxon>
        <taxon>Cutaneotrichosporon</taxon>
    </lineage>
</organism>
<comment type="similarity">
    <text evidence="1">Belongs to the LCL2 family.</text>
</comment>
<evidence type="ECO:0000256" key="1">
    <source>
        <dbReference type="ARBA" id="ARBA00010545"/>
    </source>
</evidence>
<gene>
    <name evidence="5" type="primary">LCL2</name>
    <name evidence="5" type="ORF">CspeluHIS016_0404410</name>
</gene>
<dbReference type="PANTHER" id="PTHR38425">
    <property type="entry name" value="LONG CHRONOLOGICAL LIFESPAN PROTEIN 2"/>
    <property type="match status" value="1"/>
</dbReference>
<dbReference type="AlphaFoldDB" id="A0AAD3YD53"/>
<feature type="chain" id="PRO_5042246737" description="Long chronological lifespan protein 2" evidence="4">
    <location>
        <begin position="18"/>
        <end position="117"/>
    </location>
</feature>
<dbReference type="EMBL" id="BTCM01000004">
    <property type="protein sequence ID" value="GMK57607.1"/>
    <property type="molecule type" value="Genomic_DNA"/>
</dbReference>
<keyword evidence="6" id="KW-1185">Reference proteome</keyword>
<dbReference type="Proteomes" id="UP001222932">
    <property type="component" value="Unassembled WGS sequence"/>
</dbReference>
<evidence type="ECO:0000256" key="3">
    <source>
        <dbReference type="ARBA" id="ARBA00022729"/>
    </source>
</evidence>